<dbReference type="Pfam" id="PF25773">
    <property type="entry name" value="TPR_ANAPC2"/>
    <property type="match status" value="1"/>
</dbReference>
<dbReference type="PANTHER" id="PTHR45957">
    <property type="entry name" value="ANAPHASE-PROMOTING COMPLEX SUBUNIT 2"/>
    <property type="match status" value="1"/>
</dbReference>
<protein>
    <recommendedName>
        <fullName evidence="4">Cullin family profile domain-containing protein</fullName>
    </recommendedName>
</protein>
<evidence type="ECO:0000313" key="5">
    <source>
        <dbReference type="EMBL" id="KAJ8897014.1"/>
    </source>
</evidence>
<feature type="region of interest" description="Disordered" evidence="2">
    <location>
        <begin position="309"/>
        <end position="346"/>
    </location>
</feature>
<dbReference type="InterPro" id="IPR059120">
    <property type="entry name" value="Cullin-like_AB"/>
</dbReference>
<dbReference type="SMART" id="SM00182">
    <property type="entry name" value="CULLIN"/>
    <property type="match status" value="1"/>
</dbReference>
<dbReference type="InterPro" id="IPR044554">
    <property type="entry name" value="ANAPC2"/>
</dbReference>
<dbReference type="InterPro" id="IPR036317">
    <property type="entry name" value="Cullin_homology_sf"/>
</dbReference>
<keyword evidence="3" id="KW-0472">Membrane</keyword>
<evidence type="ECO:0000313" key="6">
    <source>
        <dbReference type="Proteomes" id="UP001159363"/>
    </source>
</evidence>
<dbReference type="Proteomes" id="UP001159363">
    <property type="component" value="Chromosome 1"/>
</dbReference>
<sequence length="671" mass="76253">MVEQWVGHHNLTYPSASLSPKGHTTLPGSTGQCVNSVLDCCADAVNTGMVRASTVYDSHKVKCEVSSGIAKECVNLTLLDNKNRPHTTNWMVLKLYRGDSDEKLMEMELLEKLAGEVLTSLIHVRIKSHVQETCNGSFGSSHIVDLESWLNTVMMGWLSRVYCDSDNHVSSQVMDKFRQKLLHLLYETYTRTLIDQIFNIIIEYPESSPAIEDLRVCVEKTDLRDDLVTNLRECMVTRLLHPGVNTPDVVTAYVAAIKTLRQLDPTGVLLETVTKPVRKYLRNRDDTVRCVVSSLTEDGPADLGDELVRGNAKDIDENSPTDEDIENWETWEPDPVDADPSNTSKSRRTSDIISMLVNVYGSKEVFVNEYRILLADRLLTQTSFDTDKEIRYLELLKLRFGESQMHYCEVMLKDLYDSKRINAHLLSEPTFQLDKLIVYSTFQEFPTSAKILSAQFWPPFKEETLELPPFVKEHLNLFTKAFETLKGNRTLSWKHHLGSVNLEIELKDRKLSMSVTPVQATIIWHFQDKMDLMPFKGLQVLSLLRPACLLSNILSPLRLVPENLAVFLSLGVNKISDKGDLDVSFSGALSREMVSGNDLDFLVMIWNYFPSIIAYFTGCMSLNWAHSMRLMFKGSWSNVTGLRCFLAVVKEQNRLAFQGTNAKRKKLLARM</sequence>
<comment type="caution">
    <text evidence="5">The sequence shown here is derived from an EMBL/GenBank/DDBJ whole genome shotgun (WGS) entry which is preliminary data.</text>
</comment>
<proteinExistence type="inferred from homology"/>
<evidence type="ECO:0000259" key="4">
    <source>
        <dbReference type="PROSITE" id="PS50069"/>
    </source>
</evidence>
<dbReference type="InterPro" id="IPR057975">
    <property type="entry name" value="TPR_ANAPC2"/>
</dbReference>
<accession>A0ABQ9IK27</accession>
<evidence type="ECO:0000256" key="2">
    <source>
        <dbReference type="SAM" id="MobiDB-lite"/>
    </source>
</evidence>
<dbReference type="PANTHER" id="PTHR45957:SF1">
    <property type="entry name" value="ANAPHASE-PROMOTING COMPLEX SUBUNIT 2"/>
    <property type="match status" value="1"/>
</dbReference>
<feature type="transmembrane region" description="Helical" evidence="3">
    <location>
        <begin position="601"/>
        <end position="625"/>
    </location>
</feature>
<evidence type="ECO:0000256" key="3">
    <source>
        <dbReference type="SAM" id="Phobius"/>
    </source>
</evidence>
<dbReference type="Gene3D" id="3.30.230.130">
    <property type="entry name" value="Cullin, Chain C, Domain 2"/>
    <property type="match status" value="1"/>
</dbReference>
<feature type="compositionally biased region" description="Acidic residues" evidence="2">
    <location>
        <begin position="317"/>
        <end position="337"/>
    </location>
</feature>
<dbReference type="InterPro" id="IPR016158">
    <property type="entry name" value="Cullin_homology"/>
</dbReference>
<dbReference type="Pfam" id="PF26557">
    <property type="entry name" value="Cullin_AB"/>
    <property type="match status" value="1"/>
</dbReference>
<dbReference type="PROSITE" id="PS50069">
    <property type="entry name" value="CULLIN_2"/>
    <property type="match status" value="1"/>
</dbReference>
<dbReference type="SUPFAM" id="SSF75632">
    <property type="entry name" value="Cullin homology domain"/>
    <property type="match status" value="1"/>
</dbReference>
<keyword evidence="3" id="KW-0812">Transmembrane</keyword>
<keyword evidence="6" id="KW-1185">Reference proteome</keyword>
<keyword evidence="3" id="KW-1133">Transmembrane helix</keyword>
<dbReference type="EMBL" id="JARBHB010000001">
    <property type="protein sequence ID" value="KAJ8897014.1"/>
    <property type="molecule type" value="Genomic_DNA"/>
</dbReference>
<gene>
    <name evidence="5" type="ORF">PR048_002360</name>
</gene>
<reference evidence="5 6" key="1">
    <citation type="submission" date="2023-02" db="EMBL/GenBank/DDBJ databases">
        <title>LHISI_Scaffold_Assembly.</title>
        <authorList>
            <person name="Stuart O.P."/>
            <person name="Cleave R."/>
            <person name="Magrath M.J.L."/>
            <person name="Mikheyev A.S."/>
        </authorList>
    </citation>
    <scope>NUCLEOTIDE SEQUENCE [LARGE SCALE GENOMIC DNA]</scope>
    <source>
        <strain evidence="5">Daus_M_001</strain>
        <tissue evidence="5">Leg muscle</tissue>
    </source>
</reference>
<name>A0ABQ9IK27_9NEOP</name>
<evidence type="ECO:0000256" key="1">
    <source>
        <dbReference type="PROSITE-ProRule" id="PRU00330"/>
    </source>
</evidence>
<feature type="domain" description="Cullin family profile" evidence="4">
    <location>
        <begin position="353"/>
        <end position="557"/>
    </location>
</feature>
<comment type="similarity">
    <text evidence="1">Belongs to the cullin family.</text>
</comment>
<dbReference type="Gene3D" id="1.20.1310.10">
    <property type="entry name" value="Cullin Repeats"/>
    <property type="match status" value="1"/>
</dbReference>
<organism evidence="5 6">
    <name type="scientific">Dryococelus australis</name>
    <dbReference type="NCBI Taxonomy" id="614101"/>
    <lineage>
        <taxon>Eukaryota</taxon>
        <taxon>Metazoa</taxon>
        <taxon>Ecdysozoa</taxon>
        <taxon>Arthropoda</taxon>
        <taxon>Hexapoda</taxon>
        <taxon>Insecta</taxon>
        <taxon>Pterygota</taxon>
        <taxon>Neoptera</taxon>
        <taxon>Polyneoptera</taxon>
        <taxon>Phasmatodea</taxon>
        <taxon>Verophasmatodea</taxon>
        <taxon>Anareolatae</taxon>
        <taxon>Phasmatidae</taxon>
        <taxon>Eurycanthinae</taxon>
        <taxon>Dryococelus</taxon>
    </lineage>
</organism>